<proteinExistence type="predicted"/>
<evidence type="ECO:0000313" key="3">
    <source>
        <dbReference type="EMBL" id="OYW97068.1"/>
    </source>
</evidence>
<dbReference type="PANTHER" id="PTHR31151">
    <property type="entry name" value="PROLINE-TRNA LIGASE (DUF1680)"/>
    <property type="match status" value="1"/>
</dbReference>
<dbReference type="Proteomes" id="UP000215616">
    <property type="component" value="Unassembled WGS sequence"/>
</dbReference>
<dbReference type="AlphaFoldDB" id="A0A258CNI5"/>
<sequence length="274" mass="30328">METHAKHGESIWWHDSDTLFVNLFIPSTAEWRERGMKVALDTRYPFDEQVAVTIAQPPRATTTIALRLPGWCAAPALRLNGAAVPIVRDGGYARITRRWKAGDRLELDLPMAVRVEPTPDDPRTIAYLHGPLVLAADLGPAAEPFEGPVPALVTGDPAAALAPENTAEHRFRLADARPAALTLVPFFRQYDRRTAVYFPGAVRADAAPGALLGRGSEQEFRRLGRGDADRQRTPRGATREALRQRRLSDPRGAHPRQGEGHRALRNNGDRRLRL</sequence>
<evidence type="ECO:0000259" key="2">
    <source>
        <dbReference type="Pfam" id="PF20736"/>
    </source>
</evidence>
<feature type="domain" description="Non-reducing end beta-L-arabinofuranosidase-like GH127 middle" evidence="2">
    <location>
        <begin position="18"/>
        <end position="111"/>
    </location>
</feature>
<dbReference type="Pfam" id="PF20736">
    <property type="entry name" value="Glyco_hydro127M"/>
    <property type="match status" value="1"/>
</dbReference>
<protein>
    <recommendedName>
        <fullName evidence="2">Non-reducing end beta-L-arabinofuranosidase-like GH127 middle domain-containing protein</fullName>
    </recommendedName>
</protein>
<reference evidence="3 4" key="1">
    <citation type="submission" date="2017-03" db="EMBL/GenBank/DDBJ databases">
        <title>Lifting the veil on microbial sulfur biogeochemistry in mining wastewaters.</title>
        <authorList>
            <person name="Kantor R.S."/>
            <person name="Colenbrander Nelson T."/>
            <person name="Marshall S."/>
            <person name="Bennett D."/>
            <person name="Apte S."/>
            <person name="Camacho D."/>
            <person name="Thomas B.C."/>
            <person name="Warren L.A."/>
            <person name="Banfield J.F."/>
        </authorList>
    </citation>
    <scope>NUCLEOTIDE SEQUENCE [LARGE SCALE GENOMIC DNA]</scope>
    <source>
        <strain evidence="3">32-67-7</strain>
    </source>
</reference>
<accession>A0A258CNI5</accession>
<organism evidence="3 4">
    <name type="scientific">Caulobacter vibrioides</name>
    <name type="common">Caulobacter crescentus</name>
    <dbReference type="NCBI Taxonomy" id="155892"/>
    <lineage>
        <taxon>Bacteria</taxon>
        <taxon>Pseudomonadati</taxon>
        <taxon>Pseudomonadota</taxon>
        <taxon>Alphaproteobacteria</taxon>
        <taxon>Caulobacterales</taxon>
        <taxon>Caulobacteraceae</taxon>
        <taxon>Caulobacter</taxon>
    </lineage>
</organism>
<feature type="compositionally biased region" description="Basic and acidic residues" evidence="1">
    <location>
        <begin position="216"/>
        <end position="274"/>
    </location>
</feature>
<gene>
    <name evidence="3" type="ORF">B7Z12_22230</name>
</gene>
<dbReference type="InterPro" id="IPR049046">
    <property type="entry name" value="Beta-AFase-like_GH127_middle"/>
</dbReference>
<evidence type="ECO:0000256" key="1">
    <source>
        <dbReference type="SAM" id="MobiDB-lite"/>
    </source>
</evidence>
<name>A0A258CNI5_CAUVI</name>
<dbReference type="PANTHER" id="PTHR31151:SF0">
    <property type="entry name" value="PROLINE-TRNA LIGASE (DUF1680)"/>
    <property type="match status" value="1"/>
</dbReference>
<feature type="region of interest" description="Disordered" evidence="1">
    <location>
        <begin position="213"/>
        <end position="274"/>
    </location>
</feature>
<evidence type="ECO:0000313" key="4">
    <source>
        <dbReference type="Proteomes" id="UP000215616"/>
    </source>
</evidence>
<comment type="caution">
    <text evidence="3">The sequence shown here is derived from an EMBL/GenBank/DDBJ whole genome shotgun (WGS) entry which is preliminary data.</text>
</comment>
<dbReference type="EMBL" id="NCDQ01000724">
    <property type="protein sequence ID" value="OYW97068.1"/>
    <property type="molecule type" value="Genomic_DNA"/>
</dbReference>